<organism evidence="1 2">
    <name type="scientific">Phyllosticta capitalensis</name>
    <dbReference type="NCBI Taxonomy" id="121624"/>
    <lineage>
        <taxon>Eukaryota</taxon>
        <taxon>Fungi</taxon>
        <taxon>Dikarya</taxon>
        <taxon>Ascomycota</taxon>
        <taxon>Pezizomycotina</taxon>
        <taxon>Dothideomycetes</taxon>
        <taxon>Dothideomycetes incertae sedis</taxon>
        <taxon>Botryosphaeriales</taxon>
        <taxon>Phyllostictaceae</taxon>
        <taxon>Phyllosticta</taxon>
    </lineage>
</organism>
<evidence type="ECO:0000313" key="2">
    <source>
        <dbReference type="Proteomes" id="UP001492380"/>
    </source>
</evidence>
<sequence length="151" mass="16604">MSPGICSRLIDAAISREGFRLSGCQSRGCLSALATTHIHSAFLVCSFLSHASNGRSRRFSTTRGTELAVFSLGLVSSTTALASWLQKVTASTRDVSCARRVISGCSKKWTSAERFAWREQVLMVLRKKSSWQHCKQRLLLEGCRVCTAEVC</sequence>
<comment type="caution">
    <text evidence="1">The sequence shown here is derived from an EMBL/GenBank/DDBJ whole genome shotgun (WGS) entry which is preliminary data.</text>
</comment>
<dbReference type="Proteomes" id="UP001492380">
    <property type="component" value="Unassembled WGS sequence"/>
</dbReference>
<name>A0ABR1YDH8_9PEZI</name>
<keyword evidence="2" id="KW-1185">Reference proteome</keyword>
<protein>
    <submittedName>
        <fullName evidence="1">Uncharacterized protein</fullName>
    </submittedName>
</protein>
<reference evidence="1 2" key="1">
    <citation type="submission" date="2024-04" db="EMBL/GenBank/DDBJ databases">
        <title>Phyllosticta paracitricarpa is synonymous to the EU quarantine fungus P. citricarpa based on phylogenomic analyses.</title>
        <authorList>
            <consortium name="Lawrence Berkeley National Laboratory"/>
            <person name="Van Ingen-Buijs V.A."/>
            <person name="Van Westerhoven A.C."/>
            <person name="Haridas S."/>
            <person name="Skiadas P."/>
            <person name="Martin F."/>
            <person name="Groenewald J.Z."/>
            <person name="Crous P.W."/>
            <person name="Seidl M.F."/>
        </authorList>
    </citation>
    <scope>NUCLEOTIDE SEQUENCE [LARGE SCALE GENOMIC DNA]</scope>
    <source>
        <strain evidence="1 2">CBS 123374</strain>
    </source>
</reference>
<accession>A0ABR1YDH8</accession>
<dbReference type="EMBL" id="JBBWRZ010000011">
    <property type="protein sequence ID" value="KAK8226046.1"/>
    <property type="molecule type" value="Genomic_DNA"/>
</dbReference>
<proteinExistence type="predicted"/>
<gene>
    <name evidence="1" type="ORF">HDK90DRAFT_74477</name>
</gene>
<evidence type="ECO:0000313" key="1">
    <source>
        <dbReference type="EMBL" id="KAK8226046.1"/>
    </source>
</evidence>